<dbReference type="InterPro" id="IPR051539">
    <property type="entry name" value="T4SS-coupling_protein"/>
</dbReference>
<protein>
    <submittedName>
        <fullName evidence="7">Type IV secretion system protein VirD4</fullName>
    </submittedName>
</protein>
<name>A0A3N2CUM5_9ACTN</name>
<feature type="domain" description="TraD/TraG TraM recognition site" evidence="6">
    <location>
        <begin position="292"/>
        <end position="409"/>
    </location>
</feature>
<dbReference type="Pfam" id="PF12696">
    <property type="entry name" value="TraG-D_C"/>
    <property type="match status" value="1"/>
</dbReference>
<comment type="caution">
    <text evidence="7">The sequence shown here is derived from an EMBL/GenBank/DDBJ whole genome shotgun (WGS) entry which is preliminary data.</text>
</comment>
<dbReference type="OrthoDB" id="226701at2"/>
<keyword evidence="5" id="KW-0472">Membrane</keyword>
<keyword evidence="3" id="KW-0812">Transmembrane</keyword>
<evidence type="ECO:0000313" key="8">
    <source>
        <dbReference type="Proteomes" id="UP000281738"/>
    </source>
</evidence>
<keyword evidence="2" id="KW-1003">Cell membrane</keyword>
<proteinExistence type="predicted"/>
<accession>A0A3N2CUM5</accession>
<dbReference type="PANTHER" id="PTHR37937">
    <property type="entry name" value="CONJUGATIVE TRANSFER: DNA TRANSPORT"/>
    <property type="match status" value="1"/>
</dbReference>
<dbReference type="AlphaFoldDB" id="A0A3N2CUM5"/>
<dbReference type="InterPro" id="IPR032689">
    <property type="entry name" value="TraG-D_C"/>
</dbReference>
<evidence type="ECO:0000313" key="7">
    <source>
        <dbReference type="EMBL" id="ROR91118.1"/>
    </source>
</evidence>
<keyword evidence="8" id="KW-1185">Reference proteome</keyword>
<evidence type="ECO:0000256" key="3">
    <source>
        <dbReference type="ARBA" id="ARBA00022692"/>
    </source>
</evidence>
<dbReference type="InterPro" id="IPR027417">
    <property type="entry name" value="P-loop_NTPase"/>
</dbReference>
<sequence>MRRADRPAAGWHLGRAGSLPRVQLWVPYDRTTGVYGPQGSGKTLDLLTPALLGAPGAALVTLTKPDDLFLTIDRRAENNRPVAALDPFDLAPGVPALVWDPVAGCRDPMLAERRAKAFTAGTVRGAVNRGAGDDAARFYAAEGAKVLQAYLHAAALADATVQDVLGWLADPHNAVQPEEVLRTHPDAAPFWDGLLRGALHGDDRTAGNTITTVQQSMALFFQQSIRRRCTPSRGRPATDLVDLIRRRGTLYLLGRDDPYASTSPLMTAVAEHALDTALTLAMTSTHGRLCPPLLACLDELPSTTPLPTLRTRMANERALGLSFIYAAQTWRQLVICYGEDEARAMFGLTNNLVVFGGGKDIAFYKELSDLLGTTRVTRRSYTRQSGTWGSSTYGEDVAVLRPEELRRLPDGQALVVAESARPVVARLQRCIDGRRGRVLLDLQRRARERSRTAGRTTV</sequence>
<evidence type="ECO:0000256" key="4">
    <source>
        <dbReference type="ARBA" id="ARBA00022989"/>
    </source>
</evidence>
<comment type="subcellular location">
    <subcellularLocation>
        <location evidence="1">Cell membrane</location>
        <topology evidence="1">Multi-pass membrane protein</topology>
    </subcellularLocation>
</comment>
<dbReference type="Proteomes" id="UP000281738">
    <property type="component" value="Unassembled WGS sequence"/>
</dbReference>
<dbReference type="GO" id="GO:0005886">
    <property type="term" value="C:plasma membrane"/>
    <property type="evidence" value="ECO:0007669"/>
    <property type="project" value="UniProtKB-SubCell"/>
</dbReference>
<dbReference type="SUPFAM" id="SSF52540">
    <property type="entry name" value="P-loop containing nucleoside triphosphate hydrolases"/>
    <property type="match status" value="1"/>
</dbReference>
<gene>
    <name evidence="7" type="ORF">EDD33_1979</name>
</gene>
<evidence type="ECO:0000256" key="1">
    <source>
        <dbReference type="ARBA" id="ARBA00004651"/>
    </source>
</evidence>
<evidence type="ECO:0000256" key="5">
    <source>
        <dbReference type="ARBA" id="ARBA00023136"/>
    </source>
</evidence>
<organism evidence="7 8">
    <name type="scientific">Nocardioides aurantiacus</name>
    <dbReference type="NCBI Taxonomy" id="86796"/>
    <lineage>
        <taxon>Bacteria</taxon>
        <taxon>Bacillati</taxon>
        <taxon>Actinomycetota</taxon>
        <taxon>Actinomycetes</taxon>
        <taxon>Propionibacteriales</taxon>
        <taxon>Nocardioidaceae</taxon>
        <taxon>Nocardioides</taxon>
    </lineage>
</organism>
<reference evidence="7 8" key="1">
    <citation type="submission" date="2018-11" db="EMBL/GenBank/DDBJ databases">
        <title>Sequencing the genomes of 1000 actinobacteria strains.</title>
        <authorList>
            <person name="Klenk H.-P."/>
        </authorList>
    </citation>
    <scope>NUCLEOTIDE SEQUENCE [LARGE SCALE GENOMIC DNA]</scope>
    <source>
        <strain evidence="7 8">DSM 12652</strain>
    </source>
</reference>
<dbReference type="EMBL" id="RKHO01000001">
    <property type="protein sequence ID" value="ROR91118.1"/>
    <property type="molecule type" value="Genomic_DNA"/>
</dbReference>
<evidence type="ECO:0000259" key="6">
    <source>
        <dbReference type="Pfam" id="PF12696"/>
    </source>
</evidence>
<evidence type="ECO:0000256" key="2">
    <source>
        <dbReference type="ARBA" id="ARBA00022475"/>
    </source>
</evidence>
<keyword evidence="4" id="KW-1133">Transmembrane helix</keyword>
<dbReference type="CDD" id="cd01127">
    <property type="entry name" value="TrwB_TraG_TraD_VirD4"/>
    <property type="match status" value="1"/>
</dbReference>
<dbReference type="Gene3D" id="3.40.50.300">
    <property type="entry name" value="P-loop containing nucleotide triphosphate hydrolases"/>
    <property type="match status" value="1"/>
</dbReference>
<dbReference type="PANTHER" id="PTHR37937:SF1">
    <property type="entry name" value="CONJUGATIVE TRANSFER: DNA TRANSPORT"/>
    <property type="match status" value="1"/>
</dbReference>